<evidence type="ECO:0000313" key="4">
    <source>
        <dbReference type="Proteomes" id="UP001345219"/>
    </source>
</evidence>
<evidence type="ECO:0000313" key="3">
    <source>
        <dbReference type="EMBL" id="KAK4747050.1"/>
    </source>
</evidence>
<evidence type="ECO:0000259" key="2">
    <source>
        <dbReference type="Pfam" id="PF25436"/>
    </source>
</evidence>
<dbReference type="Proteomes" id="UP001345219">
    <property type="component" value="Chromosome 20"/>
</dbReference>
<comment type="caution">
    <text evidence="3">The sequence shown here is derived from an EMBL/GenBank/DDBJ whole genome shotgun (WGS) entry which is preliminary data.</text>
</comment>
<dbReference type="AlphaFoldDB" id="A0AAN7GIX1"/>
<feature type="domain" description="BSD2 cysteine rich" evidence="2">
    <location>
        <begin position="114"/>
        <end position="182"/>
    </location>
</feature>
<dbReference type="EMBL" id="JAXIOK010000020">
    <property type="protein sequence ID" value="KAK4747050.1"/>
    <property type="molecule type" value="Genomic_DNA"/>
</dbReference>
<feature type="compositionally biased region" description="Polar residues" evidence="1">
    <location>
        <begin position="23"/>
        <end position="32"/>
    </location>
</feature>
<evidence type="ECO:0000256" key="1">
    <source>
        <dbReference type="SAM" id="MobiDB-lite"/>
    </source>
</evidence>
<feature type="region of interest" description="Disordered" evidence="1">
    <location>
        <begin position="1"/>
        <end position="37"/>
    </location>
</feature>
<dbReference type="GO" id="GO:0009570">
    <property type="term" value="C:chloroplast stroma"/>
    <property type="evidence" value="ECO:0007669"/>
    <property type="project" value="TreeGrafter"/>
</dbReference>
<reference evidence="3 4" key="1">
    <citation type="journal article" date="2023" name="Hortic Res">
        <title>Pangenome of water caltrop reveals structural variations and asymmetric subgenome divergence after allopolyploidization.</title>
        <authorList>
            <person name="Zhang X."/>
            <person name="Chen Y."/>
            <person name="Wang L."/>
            <person name="Yuan Y."/>
            <person name="Fang M."/>
            <person name="Shi L."/>
            <person name="Lu R."/>
            <person name="Comes H.P."/>
            <person name="Ma Y."/>
            <person name="Chen Y."/>
            <person name="Huang G."/>
            <person name="Zhou Y."/>
            <person name="Zheng Z."/>
            <person name="Qiu Y."/>
        </authorList>
    </citation>
    <scope>NUCLEOTIDE SEQUENCE [LARGE SCALE GENOMIC DNA]</scope>
    <source>
        <tissue evidence="3">Roots</tissue>
    </source>
</reference>
<dbReference type="Pfam" id="PF25436">
    <property type="entry name" value="BSD2_CRD"/>
    <property type="match status" value="1"/>
</dbReference>
<dbReference type="InterPro" id="IPR036410">
    <property type="entry name" value="HSP_DnaJ_Cys-rich_dom_sf"/>
</dbReference>
<dbReference type="GO" id="GO:0101031">
    <property type="term" value="C:protein folding chaperone complex"/>
    <property type="evidence" value="ECO:0007669"/>
    <property type="project" value="TreeGrafter"/>
</dbReference>
<dbReference type="PANTHER" id="PTHR15852:SF51">
    <property type="entry name" value="PROTEIN BUNDLE SHEATH DEFECTIVE 2, CHLOROPLASTIC"/>
    <property type="match status" value="1"/>
</dbReference>
<organism evidence="3 4">
    <name type="scientific">Trapa incisa</name>
    <dbReference type="NCBI Taxonomy" id="236973"/>
    <lineage>
        <taxon>Eukaryota</taxon>
        <taxon>Viridiplantae</taxon>
        <taxon>Streptophyta</taxon>
        <taxon>Embryophyta</taxon>
        <taxon>Tracheophyta</taxon>
        <taxon>Spermatophyta</taxon>
        <taxon>Magnoliopsida</taxon>
        <taxon>eudicotyledons</taxon>
        <taxon>Gunneridae</taxon>
        <taxon>Pentapetalae</taxon>
        <taxon>rosids</taxon>
        <taxon>malvids</taxon>
        <taxon>Myrtales</taxon>
        <taxon>Lythraceae</taxon>
        <taxon>Trapa</taxon>
    </lineage>
</organism>
<sequence length="182" mass="19840">MINFFGVQPKRNDPQKRKEKSSFHLSFPTNQNRNDRSAGQDFLRVSSMAHSPSAHLCPFTVIPQSGKCLGKCCNIREASLLHGRDQSPGHSPLPARLVITKTKATRDDRNSKPKSMICANCDGNGAVLCSQCKGDGINSEDMFNGRFKAGDSCWLCGGRREMLCGSCNGAGFIGGFMSTFDE</sequence>
<dbReference type="GO" id="GO:0044183">
    <property type="term" value="F:protein folding chaperone"/>
    <property type="evidence" value="ECO:0007669"/>
    <property type="project" value="TreeGrafter"/>
</dbReference>
<feature type="compositionally biased region" description="Basic and acidic residues" evidence="1">
    <location>
        <begin position="10"/>
        <end position="22"/>
    </location>
</feature>
<dbReference type="PANTHER" id="PTHR15852">
    <property type="entry name" value="PLASTID TRANSCRIPTIONALLY ACTIVE PROTEIN"/>
    <property type="match status" value="1"/>
</dbReference>
<accession>A0AAN7GIX1</accession>
<gene>
    <name evidence="3" type="ORF">SAY87_026087</name>
</gene>
<protein>
    <recommendedName>
        <fullName evidence="2">BSD2 cysteine rich domain-containing protein</fullName>
    </recommendedName>
</protein>
<dbReference type="InterPro" id="IPR057453">
    <property type="entry name" value="BSD2_CRD"/>
</dbReference>
<keyword evidence="4" id="KW-1185">Reference proteome</keyword>
<proteinExistence type="predicted"/>
<name>A0AAN7GIX1_9MYRT</name>
<dbReference type="SUPFAM" id="SSF57938">
    <property type="entry name" value="DnaJ/Hsp40 cysteine-rich domain"/>
    <property type="match status" value="1"/>
</dbReference>